<feature type="domain" description="RING-type" evidence="1">
    <location>
        <begin position="187"/>
        <end position="227"/>
    </location>
</feature>
<organism evidence="2">
    <name type="scientific">viral metagenome</name>
    <dbReference type="NCBI Taxonomy" id="1070528"/>
    <lineage>
        <taxon>unclassified sequences</taxon>
        <taxon>metagenomes</taxon>
        <taxon>organismal metagenomes</taxon>
    </lineage>
</organism>
<dbReference type="AlphaFoldDB" id="A0A6C0I4N9"/>
<accession>A0A6C0I4N9</accession>
<evidence type="ECO:0000259" key="1">
    <source>
        <dbReference type="PROSITE" id="PS50089"/>
    </source>
</evidence>
<dbReference type="PROSITE" id="PS50089">
    <property type="entry name" value="ZF_RING_2"/>
    <property type="match status" value="1"/>
</dbReference>
<evidence type="ECO:0000313" key="2">
    <source>
        <dbReference type="EMBL" id="QHT87336.1"/>
    </source>
</evidence>
<dbReference type="InterPro" id="IPR013083">
    <property type="entry name" value="Znf_RING/FYVE/PHD"/>
</dbReference>
<proteinExistence type="predicted"/>
<dbReference type="EMBL" id="MN740087">
    <property type="protein sequence ID" value="QHT87336.1"/>
    <property type="molecule type" value="Genomic_DNA"/>
</dbReference>
<reference evidence="2" key="1">
    <citation type="journal article" date="2020" name="Nature">
        <title>Giant virus diversity and host interactions through global metagenomics.</title>
        <authorList>
            <person name="Schulz F."/>
            <person name="Roux S."/>
            <person name="Paez-Espino D."/>
            <person name="Jungbluth S."/>
            <person name="Walsh D.A."/>
            <person name="Denef V.J."/>
            <person name="McMahon K.D."/>
            <person name="Konstantinidis K.T."/>
            <person name="Eloe-Fadrosh E.A."/>
            <person name="Kyrpides N.C."/>
            <person name="Woyke T."/>
        </authorList>
    </citation>
    <scope>NUCLEOTIDE SEQUENCE</scope>
    <source>
        <strain evidence="2">GVMAG-M-3300023184-190</strain>
    </source>
</reference>
<name>A0A6C0I4N9_9ZZZZ</name>
<protein>
    <recommendedName>
        <fullName evidence="1">RING-type domain-containing protein</fullName>
    </recommendedName>
</protein>
<dbReference type="Gene3D" id="3.30.40.10">
    <property type="entry name" value="Zinc/RING finger domain, C3HC4 (zinc finger)"/>
    <property type="match status" value="1"/>
</dbReference>
<sequence length="238" mass="27797">MPSKTRFELFKQSADRFVQQFHRRFFPGIRTINYDVRERNKYCSNSSATQVYKIAINKKYLVYENTVTGEKVYEEIGGLTSELVKEDMEKFYEPYQIRDVRGEIISYCKLTQIMDSEEKIICKLVVHFHNRYEKPFPSEERDLEQVRQLSRELKQQKKMAKAVSTGHARMVHTIRDLFSKLPTKPDCPVCYVEMAVEKLAINPCCHLLCGDCNNRLVRDKKGCPECRGPIALLTPPTV</sequence>
<dbReference type="InterPro" id="IPR001841">
    <property type="entry name" value="Znf_RING"/>
</dbReference>
<dbReference type="Pfam" id="PF13920">
    <property type="entry name" value="zf-C3HC4_3"/>
    <property type="match status" value="1"/>
</dbReference>
<dbReference type="SUPFAM" id="SSF57850">
    <property type="entry name" value="RING/U-box"/>
    <property type="match status" value="1"/>
</dbReference>